<dbReference type="Gene3D" id="3.90.76.10">
    <property type="entry name" value="Dipeptide-binding Protein, Domain 1"/>
    <property type="match status" value="1"/>
</dbReference>
<dbReference type="RefSeq" id="WP_184674728.1">
    <property type="nucleotide sequence ID" value="NZ_BAABAI010000043.1"/>
</dbReference>
<dbReference type="InterPro" id="IPR039424">
    <property type="entry name" value="SBP_5"/>
</dbReference>
<sequence length="561" mass="61102">MVHSRTARRRWTAAIGLTGVAALALSACAQSERGTDSSSGSGKTGGTFTFGAAGAPKLFDPFYATDGETFRVARQMFDGLTTFKPGTAEPVGQLAEKWSSSSDGLTWTFNLRKGVKFHDGTEFNAAAVCANFERWYNQKGAGQSDAVSQYYGDNFGGFSDGAKPSLYKSCSAKDAATAEIVLTSSTSKFPDILGLPAFSMQSPDALKKYDADNVQAQGESFVFPAYATEHPTGSGPFKFSKYDKANGTVELVRNDDYWGEKAKVDKLVFKIIPDETARKQALQSGDIDGFDFPNAADWDSLKKDGFNVQIRPAFNVLYLGINQKNNPKLRDLKVRQALIYGINREQLVKSQLPEGAKVATQFIPETVGGYAKDVTEYKYDEAKAKALLAEAGASDLTLKFYWPSEVTRPYMPNPKDIFGAISADLQKLGIKIEVTTKPWNGGYLTDVDQGVPDLFLLGWTGDTGSADNWIGTFFGNPANRFNTGANTWGTDLATALKKADAEPDRDKRFKLYEDLNKKIMTEYLPAIPVSHSPPALVTKSSVKGIVPSPLTDERFYSVSVS</sequence>
<dbReference type="EMBL" id="JACHJS010000001">
    <property type="protein sequence ID" value="MBB4969008.1"/>
    <property type="molecule type" value="Genomic_DNA"/>
</dbReference>
<evidence type="ECO:0000313" key="7">
    <source>
        <dbReference type="EMBL" id="MBB4969008.1"/>
    </source>
</evidence>
<dbReference type="InterPro" id="IPR023765">
    <property type="entry name" value="SBP_5_CS"/>
</dbReference>
<dbReference type="PIRSF" id="PIRSF002741">
    <property type="entry name" value="MppA"/>
    <property type="match status" value="1"/>
</dbReference>
<dbReference type="PROSITE" id="PS51257">
    <property type="entry name" value="PROKAR_LIPOPROTEIN"/>
    <property type="match status" value="1"/>
</dbReference>
<name>A0A7W7T9F0_9PSEU</name>
<feature type="domain" description="Solute-binding protein family 5" evidence="6">
    <location>
        <begin position="89"/>
        <end position="478"/>
    </location>
</feature>
<comment type="similarity">
    <text evidence="2">Belongs to the bacterial solute-binding protein 5 family.</text>
</comment>
<comment type="caution">
    <text evidence="7">The sequence shown here is derived from an EMBL/GenBank/DDBJ whole genome shotgun (WGS) entry which is preliminary data.</text>
</comment>
<dbReference type="GO" id="GO:0042597">
    <property type="term" value="C:periplasmic space"/>
    <property type="evidence" value="ECO:0007669"/>
    <property type="project" value="UniProtKB-ARBA"/>
</dbReference>
<feature type="chain" id="PRO_5030781211" evidence="5">
    <location>
        <begin position="30"/>
        <end position="561"/>
    </location>
</feature>
<keyword evidence="8" id="KW-1185">Reference proteome</keyword>
<keyword evidence="3" id="KW-0813">Transport</keyword>
<protein>
    <submittedName>
        <fullName evidence="7">Peptide/nickel transport system substrate-binding protein</fullName>
    </submittedName>
</protein>
<dbReference type="GO" id="GO:0015833">
    <property type="term" value="P:peptide transport"/>
    <property type="evidence" value="ECO:0007669"/>
    <property type="project" value="TreeGrafter"/>
</dbReference>
<evidence type="ECO:0000313" key="8">
    <source>
        <dbReference type="Proteomes" id="UP000542674"/>
    </source>
</evidence>
<feature type="signal peptide" evidence="5">
    <location>
        <begin position="1"/>
        <end position="29"/>
    </location>
</feature>
<dbReference type="GO" id="GO:1904680">
    <property type="term" value="F:peptide transmembrane transporter activity"/>
    <property type="evidence" value="ECO:0007669"/>
    <property type="project" value="TreeGrafter"/>
</dbReference>
<dbReference type="InterPro" id="IPR000914">
    <property type="entry name" value="SBP_5_dom"/>
</dbReference>
<dbReference type="GO" id="GO:0043190">
    <property type="term" value="C:ATP-binding cassette (ABC) transporter complex"/>
    <property type="evidence" value="ECO:0007669"/>
    <property type="project" value="InterPro"/>
</dbReference>
<evidence type="ECO:0000256" key="2">
    <source>
        <dbReference type="ARBA" id="ARBA00005695"/>
    </source>
</evidence>
<reference evidence="7 8" key="1">
    <citation type="submission" date="2020-08" db="EMBL/GenBank/DDBJ databases">
        <title>Sequencing the genomes of 1000 actinobacteria strains.</title>
        <authorList>
            <person name="Klenk H.-P."/>
        </authorList>
    </citation>
    <scope>NUCLEOTIDE SEQUENCE [LARGE SCALE GENOMIC DNA]</scope>
    <source>
        <strain evidence="7 8">DSM 45084</strain>
    </source>
</reference>
<evidence type="ECO:0000256" key="4">
    <source>
        <dbReference type="ARBA" id="ARBA00022729"/>
    </source>
</evidence>
<evidence type="ECO:0000259" key="6">
    <source>
        <dbReference type="Pfam" id="PF00496"/>
    </source>
</evidence>
<gene>
    <name evidence="7" type="ORF">F4559_006367</name>
</gene>
<dbReference type="PANTHER" id="PTHR30290">
    <property type="entry name" value="PERIPLASMIC BINDING COMPONENT OF ABC TRANSPORTER"/>
    <property type="match status" value="1"/>
</dbReference>
<dbReference type="Gene3D" id="3.10.105.10">
    <property type="entry name" value="Dipeptide-binding Protein, Domain 3"/>
    <property type="match status" value="1"/>
</dbReference>
<dbReference type="PANTHER" id="PTHR30290:SF9">
    <property type="entry name" value="OLIGOPEPTIDE-BINDING PROTEIN APPA"/>
    <property type="match status" value="1"/>
</dbReference>
<dbReference type="Pfam" id="PF00496">
    <property type="entry name" value="SBP_bac_5"/>
    <property type="match status" value="1"/>
</dbReference>
<dbReference type="AlphaFoldDB" id="A0A7W7T9F0"/>
<dbReference type="PROSITE" id="PS01040">
    <property type="entry name" value="SBP_BACTERIAL_5"/>
    <property type="match status" value="1"/>
</dbReference>
<evidence type="ECO:0000256" key="1">
    <source>
        <dbReference type="ARBA" id="ARBA00004193"/>
    </source>
</evidence>
<comment type="subcellular location">
    <subcellularLocation>
        <location evidence="1">Cell membrane</location>
        <topology evidence="1">Lipid-anchor</topology>
    </subcellularLocation>
</comment>
<accession>A0A7W7T9F0</accession>
<evidence type="ECO:0000256" key="3">
    <source>
        <dbReference type="ARBA" id="ARBA00022448"/>
    </source>
</evidence>
<dbReference type="CDD" id="cd08493">
    <property type="entry name" value="PBP2_DppA_like"/>
    <property type="match status" value="1"/>
</dbReference>
<dbReference type="InterPro" id="IPR030678">
    <property type="entry name" value="Peptide/Ni-bd"/>
</dbReference>
<organism evidence="7 8">
    <name type="scientific">Saccharothrix violaceirubra</name>
    <dbReference type="NCBI Taxonomy" id="413306"/>
    <lineage>
        <taxon>Bacteria</taxon>
        <taxon>Bacillati</taxon>
        <taxon>Actinomycetota</taxon>
        <taxon>Actinomycetes</taxon>
        <taxon>Pseudonocardiales</taxon>
        <taxon>Pseudonocardiaceae</taxon>
        <taxon>Saccharothrix</taxon>
    </lineage>
</organism>
<dbReference type="Proteomes" id="UP000542674">
    <property type="component" value="Unassembled WGS sequence"/>
</dbReference>
<evidence type="ECO:0000256" key="5">
    <source>
        <dbReference type="SAM" id="SignalP"/>
    </source>
</evidence>
<dbReference type="Gene3D" id="3.40.190.10">
    <property type="entry name" value="Periplasmic binding protein-like II"/>
    <property type="match status" value="1"/>
</dbReference>
<dbReference type="SUPFAM" id="SSF53850">
    <property type="entry name" value="Periplasmic binding protein-like II"/>
    <property type="match status" value="1"/>
</dbReference>
<proteinExistence type="inferred from homology"/>
<keyword evidence="4 5" id="KW-0732">Signal</keyword>